<sequence>MNEFSGRVRVRIAHLRSTIHVHLRRRSFGGSFSTRQRGFACYCLSSPATRCGTLSPVAATVPTDQPPVAESSAALPHVVLVHKSSTPAPLRIAYLRPPLFVSACSRPPLSPVCWCCASTLLLFCITEEGGVLCYDLLIVLLW</sequence>
<dbReference type="Proteomes" id="UP000823388">
    <property type="component" value="Chromosome 8K"/>
</dbReference>
<name>A0A8T0PHQ3_PANVG</name>
<evidence type="ECO:0000313" key="1">
    <source>
        <dbReference type="EMBL" id="KAG2561681.1"/>
    </source>
</evidence>
<dbReference type="EMBL" id="CM029051">
    <property type="protein sequence ID" value="KAG2561681.1"/>
    <property type="molecule type" value="Genomic_DNA"/>
</dbReference>
<proteinExistence type="predicted"/>
<keyword evidence="2" id="KW-1185">Reference proteome</keyword>
<protein>
    <submittedName>
        <fullName evidence="1">Uncharacterized protein</fullName>
    </submittedName>
</protein>
<reference evidence="1" key="1">
    <citation type="submission" date="2020-05" db="EMBL/GenBank/DDBJ databases">
        <title>WGS assembly of Panicum virgatum.</title>
        <authorList>
            <person name="Lovell J.T."/>
            <person name="Jenkins J."/>
            <person name="Shu S."/>
            <person name="Juenger T.E."/>
            <person name="Schmutz J."/>
        </authorList>
    </citation>
    <scope>NUCLEOTIDE SEQUENCE</scope>
    <source>
        <strain evidence="1">AP13</strain>
    </source>
</reference>
<gene>
    <name evidence="1" type="ORF">PVAP13_8KG172401</name>
</gene>
<organism evidence="1 2">
    <name type="scientific">Panicum virgatum</name>
    <name type="common">Blackwell switchgrass</name>
    <dbReference type="NCBI Taxonomy" id="38727"/>
    <lineage>
        <taxon>Eukaryota</taxon>
        <taxon>Viridiplantae</taxon>
        <taxon>Streptophyta</taxon>
        <taxon>Embryophyta</taxon>
        <taxon>Tracheophyta</taxon>
        <taxon>Spermatophyta</taxon>
        <taxon>Magnoliopsida</taxon>
        <taxon>Liliopsida</taxon>
        <taxon>Poales</taxon>
        <taxon>Poaceae</taxon>
        <taxon>PACMAD clade</taxon>
        <taxon>Panicoideae</taxon>
        <taxon>Panicodae</taxon>
        <taxon>Paniceae</taxon>
        <taxon>Panicinae</taxon>
        <taxon>Panicum</taxon>
        <taxon>Panicum sect. Hiantes</taxon>
    </lineage>
</organism>
<comment type="caution">
    <text evidence="1">The sequence shown here is derived from an EMBL/GenBank/DDBJ whole genome shotgun (WGS) entry which is preliminary data.</text>
</comment>
<dbReference type="AlphaFoldDB" id="A0A8T0PHQ3"/>
<accession>A0A8T0PHQ3</accession>
<evidence type="ECO:0000313" key="2">
    <source>
        <dbReference type="Proteomes" id="UP000823388"/>
    </source>
</evidence>